<dbReference type="Gene3D" id="2.40.30.10">
    <property type="entry name" value="Translation factors"/>
    <property type="match status" value="1"/>
</dbReference>
<evidence type="ECO:0000313" key="1">
    <source>
        <dbReference type="EMBL" id="EMS63920.1"/>
    </source>
</evidence>
<accession>M8AGB9</accession>
<dbReference type="EMBL" id="KD062797">
    <property type="protein sequence ID" value="EMS63920.1"/>
    <property type="molecule type" value="Genomic_DNA"/>
</dbReference>
<organism evidence="1">
    <name type="scientific">Triticum urartu</name>
    <name type="common">Red wild einkorn</name>
    <name type="synonym">Crithodium urartu</name>
    <dbReference type="NCBI Taxonomy" id="4572"/>
    <lineage>
        <taxon>Eukaryota</taxon>
        <taxon>Viridiplantae</taxon>
        <taxon>Streptophyta</taxon>
        <taxon>Embryophyta</taxon>
        <taxon>Tracheophyta</taxon>
        <taxon>Spermatophyta</taxon>
        <taxon>Magnoliopsida</taxon>
        <taxon>Liliopsida</taxon>
        <taxon>Poales</taxon>
        <taxon>Poaceae</taxon>
        <taxon>BOP clade</taxon>
        <taxon>Pooideae</taxon>
        <taxon>Triticodae</taxon>
        <taxon>Triticeae</taxon>
        <taxon>Triticinae</taxon>
        <taxon>Triticum</taxon>
    </lineage>
</organism>
<dbReference type="eggNOG" id="KOG1145">
    <property type="taxonomic scope" value="Eukaryota"/>
</dbReference>
<proteinExistence type="predicted"/>
<sequence length="69" mass="7239">MAAGLDEVGGDQGQGRQPDWLECGIGVDDFDDWEEGDVLEAFNTVKKARTLEEASATVTAALKGAGVQV</sequence>
<name>M8AGB9_TRIUA</name>
<reference evidence="1" key="1">
    <citation type="journal article" date="2013" name="Nature">
        <title>Draft genome of the wheat A-genome progenitor Triticum urartu.</title>
        <authorList>
            <person name="Ling H.Q."/>
            <person name="Zhao S."/>
            <person name="Liu D."/>
            <person name="Wang J."/>
            <person name="Sun H."/>
            <person name="Zhang C."/>
            <person name="Fan H."/>
            <person name="Li D."/>
            <person name="Dong L."/>
            <person name="Tao Y."/>
            <person name="Gao C."/>
            <person name="Wu H."/>
            <person name="Li Y."/>
            <person name="Cui Y."/>
            <person name="Guo X."/>
            <person name="Zheng S."/>
            <person name="Wang B."/>
            <person name="Yu K."/>
            <person name="Liang Q."/>
            <person name="Yang W."/>
            <person name="Lou X."/>
            <person name="Chen J."/>
            <person name="Feng M."/>
            <person name="Jian J."/>
            <person name="Zhang X."/>
            <person name="Luo G."/>
            <person name="Jiang Y."/>
            <person name="Liu J."/>
            <person name="Wang Z."/>
            <person name="Sha Y."/>
            <person name="Zhang B."/>
            <person name="Wu H."/>
            <person name="Tang D."/>
            <person name="Shen Q."/>
            <person name="Xue P."/>
            <person name="Zou S."/>
            <person name="Wang X."/>
            <person name="Liu X."/>
            <person name="Wang F."/>
            <person name="Yang Y."/>
            <person name="An X."/>
            <person name="Dong Z."/>
            <person name="Zhang K."/>
            <person name="Zhang X."/>
            <person name="Luo M.C."/>
            <person name="Dvorak J."/>
            <person name="Tong Y."/>
            <person name="Wang J."/>
            <person name="Yang H."/>
            <person name="Li Z."/>
            <person name="Wang D."/>
            <person name="Zhang A."/>
            <person name="Wang J."/>
        </authorList>
    </citation>
    <scope>NUCLEOTIDE SEQUENCE</scope>
</reference>
<protein>
    <submittedName>
        <fullName evidence="1">Uncharacterized protein</fullName>
    </submittedName>
</protein>
<dbReference type="SUPFAM" id="SSF50447">
    <property type="entry name" value="Translation proteins"/>
    <property type="match status" value="1"/>
</dbReference>
<dbReference type="AlphaFoldDB" id="M8AGB9"/>
<dbReference type="STRING" id="4572.M8AGB9"/>
<dbReference type="InterPro" id="IPR009000">
    <property type="entry name" value="Transl_B-barrel_sf"/>
</dbReference>
<gene>
    <name evidence="1" type="ORF">TRIUR3_23592</name>
</gene>